<dbReference type="EMBL" id="CM003158">
    <property type="protein sequence ID" value="KIS66406.1"/>
    <property type="molecule type" value="Genomic_DNA"/>
</dbReference>
<sequence length="112" mass="12725">MVRTLQCRRTKRAAAKALWLWQEGFVIVFRSTLEAFVIRDCAGAHSECVCTDRGRKLCVDAASLTRSERAWCAQTEVKVASLHFDSDIRYTALNHLASRKPLRLAPCYNPCH</sequence>
<dbReference type="InParanoid" id="A0A0D1DR34"/>
<evidence type="ECO:0000313" key="1">
    <source>
        <dbReference type="EMBL" id="KIS66406.1"/>
    </source>
</evidence>
<evidence type="ECO:0000313" key="2">
    <source>
        <dbReference type="Proteomes" id="UP000000561"/>
    </source>
</evidence>
<keyword evidence="2" id="KW-1185">Reference proteome</keyword>
<dbReference type="VEuPathDB" id="FungiDB:UMAG_05399"/>
<dbReference type="RefSeq" id="XP_011392092.1">
    <property type="nucleotide sequence ID" value="XM_011393790.1"/>
</dbReference>
<accession>A0A0D1DR34</accession>
<dbReference type="Proteomes" id="UP000000561">
    <property type="component" value="Chromosome 19"/>
</dbReference>
<dbReference type="KEGG" id="uma:UMAG_05399"/>
<gene>
    <name evidence="1" type="ORF">UMAG_05399</name>
</gene>
<organism evidence="1 2">
    <name type="scientific">Mycosarcoma maydis</name>
    <name type="common">Corn smut fungus</name>
    <name type="synonym">Ustilago maydis</name>
    <dbReference type="NCBI Taxonomy" id="5270"/>
    <lineage>
        <taxon>Eukaryota</taxon>
        <taxon>Fungi</taxon>
        <taxon>Dikarya</taxon>
        <taxon>Basidiomycota</taxon>
        <taxon>Ustilaginomycotina</taxon>
        <taxon>Ustilaginomycetes</taxon>
        <taxon>Ustilaginales</taxon>
        <taxon>Ustilaginaceae</taxon>
        <taxon>Mycosarcoma</taxon>
    </lineage>
</organism>
<dbReference type="AlphaFoldDB" id="A0A0D1DR34"/>
<proteinExistence type="predicted"/>
<reference evidence="1 2" key="1">
    <citation type="journal article" date="2006" name="Nature">
        <title>Insights from the genome of the biotrophic fungal plant pathogen Ustilago maydis.</title>
        <authorList>
            <person name="Kamper J."/>
            <person name="Kahmann R."/>
            <person name="Bolker M."/>
            <person name="Ma L.J."/>
            <person name="Brefort T."/>
            <person name="Saville B.J."/>
            <person name="Banuett F."/>
            <person name="Kronstad J.W."/>
            <person name="Gold S.E."/>
            <person name="Muller O."/>
            <person name="Perlin M.H."/>
            <person name="Wosten H.A."/>
            <person name="de Vries R."/>
            <person name="Ruiz-Herrera J."/>
            <person name="Reynaga-Pena C.G."/>
            <person name="Snetselaar K."/>
            <person name="McCann M."/>
            <person name="Perez-Martin J."/>
            <person name="Feldbrugge M."/>
            <person name="Basse C.W."/>
            <person name="Steinberg G."/>
            <person name="Ibeas J.I."/>
            <person name="Holloman W."/>
            <person name="Guzman P."/>
            <person name="Farman M."/>
            <person name="Stajich J.E."/>
            <person name="Sentandreu R."/>
            <person name="Gonzalez-Prieto J.M."/>
            <person name="Kennell J.C."/>
            <person name="Molina L."/>
            <person name="Schirawski J."/>
            <person name="Mendoza-Mendoza A."/>
            <person name="Greilinger D."/>
            <person name="Munch K."/>
            <person name="Rossel N."/>
            <person name="Scherer M."/>
            <person name="Vranes M."/>
            <person name="Ladendorf O."/>
            <person name="Vincon V."/>
            <person name="Fuchs U."/>
            <person name="Sandrock B."/>
            <person name="Meng S."/>
            <person name="Ho E.C."/>
            <person name="Cahill M.J."/>
            <person name="Boyce K.J."/>
            <person name="Klose J."/>
            <person name="Klosterman S.J."/>
            <person name="Deelstra H.J."/>
            <person name="Ortiz-Castellanos L."/>
            <person name="Li W."/>
            <person name="Sanchez-Alonso P."/>
            <person name="Schreier P.H."/>
            <person name="Hauser-Hahn I."/>
            <person name="Vaupel M."/>
            <person name="Koopmann E."/>
            <person name="Friedrich G."/>
            <person name="Voss H."/>
            <person name="Schluter T."/>
            <person name="Margolis J."/>
            <person name="Platt D."/>
            <person name="Swimmer C."/>
            <person name="Gnirke A."/>
            <person name="Chen F."/>
            <person name="Vysotskaia V."/>
            <person name="Mannhaupt G."/>
            <person name="Guldener U."/>
            <person name="Munsterkotter M."/>
            <person name="Haase D."/>
            <person name="Oesterheld M."/>
            <person name="Mewes H.W."/>
            <person name="Mauceli E.W."/>
            <person name="DeCaprio D."/>
            <person name="Wade C.M."/>
            <person name="Butler J."/>
            <person name="Young S."/>
            <person name="Jaffe D.B."/>
            <person name="Calvo S."/>
            <person name="Nusbaum C."/>
            <person name="Galagan J."/>
            <person name="Birren B.W."/>
        </authorList>
    </citation>
    <scope>NUCLEOTIDE SEQUENCE [LARGE SCALE GENOMIC DNA]</scope>
    <source>
        <strain evidence="2">DSM 14603 / FGSC 9021 / UM521</strain>
    </source>
</reference>
<name>A0A0D1DR34_MYCMD</name>
<protein>
    <submittedName>
        <fullName evidence="1">Uncharacterized protein</fullName>
    </submittedName>
</protein>
<dbReference type="GeneID" id="23565307"/>